<reference evidence="1 2" key="1">
    <citation type="submission" date="2016-10" db="EMBL/GenBank/DDBJ databases">
        <authorList>
            <person name="de Groot N.N."/>
        </authorList>
    </citation>
    <scope>NUCLEOTIDE SEQUENCE [LARGE SCALE GENOMIC DNA]</scope>
    <source>
        <strain evidence="1 2">DSM 3756</strain>
    </source>
</reference>
<evidence type="ECO:0000313" key="2">
    <source>
        <dbReference type="Proteomes" id="UP000182573"/>
    </source>
</evidence>
<protein>
    <submittedName>
        <fullName evidence="1">Uncharacterized protein</fullName>
    </submittedName>
</protein>
<dbReference type="Proteomes" id="UP000182573">
    <property type="component" value="Unassembled WGS sequence"/>
</dbReference>
<gene>
    <name evidence="1" type="ORF">SAMN05443574_11927</name>
</gene>
<proteinExistence type="predicted"/>
<dbReference type="RefSeq" id="WP_004516382.1">
    <property type="nucleotide sequence ID" value="NZ_FNOF01000019.1"/>
</dbReference>
<accession>A0A1H2ZYS0</accession>
<organism evidence="1 2">
    <name type="scientific">Haloarcula vallismortis</name>
    <name type="common">Halobacterium vallismortis</name>
    <dbReference type="NCBI Taxonomy" id="28442"/>
    <lineage>
        <taxon>Archaea</taxon>
        <taxon>Methanobacteriati</taxon>
        <taxon>Methanobacteriota</taxon>
        <taxon>Stenosarchaea group</taxon>
        <taxon>Halobacteria</taxon>
        <taxon>Halobacteriales</taxon>
        <taxon>Haloarculaceae</taxon>
        <taxon>Haloarcula</taxon>
    </lineage>
</organism>
<dbReference type="AlphaFoldDB" id="A0A1H2ZYS0"/>
<name>A0A1H2ZYS0_HALVA</name>
<evidence type="ECO:0000313" key="1">
    <source>
        <dbReference type="EMBL" id="SDX21809.1"/>
    </source>
</evidence>
<dbReference type="EMBL" id="FNOF01000019">
    <property type="protein sequence ID" value="SDX21809.1"/>
    <property type="molecule type" value="Genomic_DNA"/>
</dbReference>
<sequence>MSARETAISQESLRSEFIEKLSDRSEAVSINYLLNETSVEDRREAKQVLRTMIDEGMISTTPGFKYKLASDVSATA</sequence>
<dbReference type="STRING" id="28442.SAMN05443574_11927"/>